<dbReference type="InterPro" id="IPR001387">
    <property type="entry name" value="Cro/C1-type_HTH"/>
</dbReference>
<evidence type="ECO:0000313" key="2">
    <source>
        <dbReference type="EMBL" id="QGY46404.1"/>
    </source>
</evidence>
<gene>
    <name evidence="2" type="ORF">GM418_22895</name>
</gene>
<dbReference type="GO" id="GO:0003677">
    <property type="term" value="F:DNA binding"/>
    <property type="evidence" value="ECO:0007669"/>
    <property type="project" value="InterPro"/>
</dbReference>
<dbReference type="SUPFAM" id="SSF47413">
    <property type="entry name" value="lambda repressor-like DNA-binding domains"/>
    <property type="match status" value="1"/>
</dbReference>
<dbReference type="EMBL" id="CP046401">
    <property type="protein sequence ID" value="QGY46404.1"/>
    <property type="molecule type" value="Genomic_DNA"/>
</dbReference>
<dbReference type="Pfam" id="PF01381">
    <property type="entry name" value="HTH_3"/>
    <property type="match status" value="1"/>
</dbReference>
<accession>A0A6I6K8M2</accession>
<evidence type="ECO:0000259" key="1">
    <source>
        <dbReference type="PROSITE" id="PS50943"/>
    </source>
</evidence>
<dbReference type="InterPro" id="IPR010982">
    <property type="entry name" value="Lambda_DNA-bd_dom_sf"/>
</dbReference>
<name>A0A6I6K8M2_9BACT</name>
<sequence length="73" mass="8359">MAKEKRIYNRIKAVLAEQGKTNLWLAAELEVNRTTVSKWCTNEVQPTMESLFRIADALNVDARELLVSPNKKL</sequence>
<organism evidence="2 3">
    <name type="scientific">Maribellus comscasis</name>
    <dbReference type="NCBI Taxonomy" id="2681766"/>
    <lineage>
        <taxon>Bacteria</taxon>
        <taxon>Pseudomonadati</taxon>
        <taxon>Bacteroidota</taxon>
        <taxon>Bacteroidia</taxon>
        <taxon>Marinilabiliales</taxon>
        <taxon>Prolixibacteraceae</taxon>
        <taxon>Maribellus</taxon>
    </lineage>
</organism>
<evidence type="ECO:0000313" key="3">
    <source>
        <dbReference type="Proteomes" id="UP000428260"/>
    </source>
</evidence>
<protein>
    <submittedName>
        <fullName evidence="2">Helix-turn-helix domain-containing protein</fullName>
    </submittedName>
</protein>
<proteinExistence type="predicted"/>
<dbReference type="AlphaFoldDB" id="A0A6I6K8M2"/>
<dbReference type="PROSITE" id="PS50943">
    <property type="entry name" value="HTH_CROC1"/>
    <property type="match status" value="1"/>
</dbReference>
<dbReference type="KEGG" id="mcos:GM418_22895"/>
<reference evidence="2 3" key="1">
    <citation type="submission" date="2019-11" db="EMBL/GenBank/DDBJ databases">
        <authorList>
            <person name="Zheng R.K."/>
            <person name="Sun C.M."/>
        </authorList>
    </citation>
    <scope>NUCLEOTIDE SEQUENCE [LARGE SCALE GENOMIC DNA]</scope>
    <source>
        <strain evidence="2 3">WC007</strain>
    </source>
</reference>
<dbReference type="CDD" id="cd00093">
    <property type="entry name" value="HTH_XRE"/>
    <property type="match status" value="1"/>
</dbReference>
<feature type="domain" description="HTH cro/C1-type" evidence="1">
    <location>
        <begin position="25"/>
        <end position="65"/>
    </location>
</feature>
<dbReference type="SMART" id="SM00530">
    <property type="entry name" value="HTH_XRE"/>
    <property type="match status" value="1"/>
</dbReference>
<dbReference type="Proteomes" id="UP000428260">
    <property type="component" value="Chromosome"/>
</dbReference>
<dbReference type="Gene3D" id="1.10.260.40">
    <property type="entry name" value="lambda repressor-like DNA-binding domains"/>
    <property type="match status" value="1"/>
</dbReference>
<dbReference type="RefSeq" id="WP_158869538.1">
    <property type="nucleotide sequence ID" value="NZ_CP046401.1"/>
</dbReference>
<keyword evidence="3" id="KW-1185">Reference proteome</keyword>